<feature type="transmembrane region" description="Helical" evidence="21">
    <location>
        <begin position="135"/>
        <end position="154"/>
    </location>
</feature>
<reference evidence="24" key="3">
    <citation type="submission" date="2025-09" db="UniProtKB">
        <authorList>
            <consortium name="Ensembl"/>
        </authorList>
    </citation>
    <scope>IDENTIFICATION</scope>
</reference>
<dbReference type="InterPro" id="IPR008054">
    <property type="entry name" value="Na_channel_a8su"/>
</dbReference>
<feature type="transmembrane region" description="Helical" evidence="21">
    <location>
        <begin position="731"/>
        <end position="756"/>
    </location>
</feature>
<dbReference type="InterPro" id="IPR044564">
    <property type="entry name" value="Na_chnl_inactivation_gate"/>
</dbReference>
<feature type="transmembrane region" description="Helical" evidence="21">
    <location>
        <begin position="1177"/>
        <end position="1195"/>
    </location>
</feature>
<evidence type="ECO:0000256" key="10">
    <source>
        <dbReference type="ARBA" id="ARBA00023053"/>
    </source>
</evidence>
<dbReference type="Proteomes" id="UP000472267">
    <property type="component" value="Chromosome 5"/>
</dbReference>
<keyword evidence="15 21" id="KW-0739">Sodium transport</keyword>
<dbReference type="GO" id="GO:0019228">
    <property type="term" value="P:neuronal action potential"/>
    <property type="evidence" value="ECO:0007669"/>
    <property type="project" value="TreeGrafter"/>
</dbReference>
<keyword evidence="3 21" id="KW-0894">Sodium channel</keyword>
<dbReference type="FunFam" id="1.20.120.350:FF:000005">
    <property type="entry name" value="Sodium channel protein"/>
    <property type="match status" value="1"/>
</dbReference>
<feature type="compositionally biased region" description="Basic and acidic residues" evidence="22">
    <location>
        <begin position="25"/>
        <end position="63"/>
    </location>
</feature>
<comment type="subcellular location">
    <subcellularLocation>
        <location evidence="1 21">Cell membrane</location>
        <topology evidence="1 21">Multi-pass membrane protein</topology>
    </subcellularLocation>
</comment>
<feature type="compositionally biased region" description="Basic and acidic residues" evidence="22">
    <location>
        <begin position="501"/>
        <end position="524"/>
    </location>
</feature>
<evidence type="ECO:0000256" key="17">
    <source>
        <dbReference type="ARBA" id="ARBA00036239"/>
    </source>
</evidence>
<dbReference type="SUPFAM" id="SSF81324">
    <property type="entry name" value="Voltage-gated potassium channels"/>
    <property type="match status" value="4"/>
</dbReference>
<dbReference type="Gene3D" id="1.20.5.1190">
    <property type="entry name" value="iswi atpase"/>
    <property type="match status" value="1"/>
</dbReference>
<dbReference type="GO" id="GO:0005509">
    <property type="term" value="F:calcium ion binding"/>
    <property type="evidence" value="ECO:0007669"/>
    <property type="project" value="InterPro"/>
</dbReference>
<dbReference type="GO" id="GO:0001518">
    <property type="term" value="C:voltage-gated sodium channel complex"/>
    <property type="evidence" value="ECO:0007669"/>
    <property type="project" value="UniProtKB-UniRule"/>
</dbReference>
<feature type="transmembrane region" description="Helical" evidence="21">
    <location>
        <begin position="1569"/>
        <end position="1588"/>
    </location>
</feature>
<comment type="caution">
    <text evidence="21">Lacks conserved residue(s) required for the propagation of feature annotation.</text>
</comment>
<feature type="transmembrane region" description="Helical" evidence="21">
    <location>
        <begin position="105"/>
        <end position="123"/>
    </location>
</feature>
<comment type="similarity">
    <text evidence="18">Belongs to the sodium channel (TC 1.A.1.10) family. Nav1.4/SCN4A subfamily.</text>
</comment>
<feature type="transmembrane region" description="Helical" evidence="21">
    <location>
        <begin position="1418"/>
        <end position="1442"/>
    </location>
</feature>
<dbReference type="OMA" id="YNDSNFY"/>
<evidence type="ECO:0000256" key="11">
    <source>
        <dbReference type="ARBA" id="ARBA00023065"/>
    </source>
</evidence>
<feature type="compositionally biased region" description="Polar residues" evidence="22">
    <location>
        <begin position="1923"/>
        <end position="1934"/>
    </location>
</feature>
<evidence type="ECO:0000256" key="15">
    <source>
        <dbReference type="ARBA" id="ARBA00023201"/>
    </source>
</evidence>
<evidence type="ECO:0000256" key="16">
    <source>
        <dbReference type="ARBA" id="ARBA00023303"/>
    </source>
</evidence>
<organism evidence="24 25">
    <name type="scientific">Salarias fasciatus</name>
    <name type="common">Jewelled blenny</name>
    <name type="synonym">Blennius fasciatus</name>
    <dbReference type="NCBI Taxonomy" id="181472"/>
    <lineage>
        <taxon>Eukaryota</taxon>
        <taxon>Metazoa</taxon>
        <taxon>Chordata</taxon>
        <taxon>Craniata</taxon>
        <taxon>Vertebrata</taxon>
        <taxon>Euteleostomi</taxon>
        <taxon>Actinopterygii</taxon>
        <taxon>Neopterygii</taxon>
        <taxon>Teleostei</taxon>
        <taxon>Neoteleostei</taxon>
        <taxon>Acanthomorphata</taxon>
        <taxon>Ovalentaria</taxon>
        <taxon>Blenniimorphae</taxon>
        <taxon>Blenniiformes</taxon>
        <taxon>Blennioidei</taxon>
        <taxon>Blenniidae</taxon>
        <taxon>Salariinae</taxon>
        <taxon>Salarias</taxon>
    </lineage>
</organism>
<feature type="domain" description="EF-hand" evidence="23">
    <location>
        <begin position="1765"/>
        <end position="1800"/>
    </location>
</feature>
<feature type="transmembrane region" description="Helical" evidence="21">
    <location>
        <begin position="1725"/>
        <end position="1748"/>
    </location>
</feature>
<dbReference type="InterPro" id="IPR058542">
    <property type="entry name" value="IQ_SCN5A_C"/>
</dbReference>
<evidence type="ECO:0000256" key="19">
    <source>
        <dbReference type="ARBA" id="ARBA00055248"/>
    </source>
</evidence>
<dbReference type="GO" id="GO:0086010">
    <property type="term" value="P:membrane depolarization during action potential"/>
    <property type="evidence" value="ECO:0007669"/>
    <property type="project" value="TreeGrafter"/>
</dbReference>
<feature type="transmembrane region" description="Helical" evidence="21">
    <location>
        <begin position="936"/>
        <end position="954"/>
    </location>
</feature>
<feature type="transmembrane region" description="Helical" evidence="21">
    <location>
        <begin position="849"/>
        <end position="877"/>
    </location>
</feature>
<dbReference type="Pfam" id="PF11933">
    <property type="entry name" value="Na_trans_cytopl"/>
    <property type="match status" value="1"/>
</dbReference>
<gene>
    <name evidence="24" type="primary">scn8ab</name>
</gene>
<dbReference type="InterPro" id="IPR002048">
    <property type="entry name" value="EF_hand_dom"/>
</dbReference>
<dbReference type="FunFam" id="1.10.238.10:FF:000002">
    <property type="entry name" value="Sodium channel protein"/>
    <property type="match status" value="1"/>
</dbReference>
<evidence type="ECO:0000313" key="24">
    <source>
        <dbReference type="Ensembl" id="ENSSFAP00005046015.1"/>
    </source>
</evidence>
<feature type="region of interest" description="Disordered" evidence="22">
    <location>
        <begin position="448"/>
        <end position="539"/>
    </location>
</feature>
<feature type="transmembrane region" description="Helical" evidence="21">
    <location>
        <begin position="1247"/>
        <end position="1267"/>
    </location>
</feature>
<feature type="transmembrane region" description="Helical" evidence="21">
    <location>
        <begin position="351"/>
        <end position="370"/>
    </location>
</feature>
<dbReference type="FunFam" id="1.20.120.350:FF:000002">
    <property type="entry name" value="Sodium channel protein"/>
    <property type="match status" value="1"/>
</dbReference>
<feature type="region of interest" description="Disordered" evidence="22">
    <location>
        <begin position="574"/>
        <end position="594"/>
    </location>
</feature>
<dbReference type="InParanoid" id="A0A672IZ72"/>
<feature type="transmembrane region" description="Helical" evidence="21">
    <location>
        <begin position="1535"/>
        <end position="1557"/>
    </location>
</feature>
<evidence type="ECO:0000256" key="12">
    <source>
        <dbReference type="ARBA" id="ARBA00023136"/>
    </source>
</evidence>
<dbReference type="Gene3D" id="1.20.120.350">
    <property type="entry name" value="Voltage-gated potassium channels. Chain C"/>
    <property type="match status" value="4"/>
</dbReference>
<accession>A0A672IZ72</accession>
<dbReference type="Ensembl" id="ENSSFAT00005047594.1">
    <property type="protein sequence ID" value="ENSSFAP00005046015.1"/>
    <property type="gene ID" value="ENSSFAG00005022447.1"/>
</dbReference>
<protein>
    <recommendedName>
        <fullName evidence="21">Sodium channel protein</fullName>
    </recommendedName>
</protein>
<evidence type="ECO:0000256" key="4">
    <source>
        <dbReference type="ARBA" id="ARBA00022475"/>
    </source>
</evidence>
<dbReference type="Gene3D" id="1.10.238.10">
    <property type="entry name" value="EF-hand"/>
    <property type="match status" value="1"/>
</dbReference>
<proteinExistence type="inferred from homology"/>
<evidence type="ECO:0000256" key="13">
    <source>
        <dbReference type="ARBA" id="ARBA00023157"/>
    </source>
</evidence>
<evidence type="ECO:0000256" key="21">
    <source>
        <dbReference type="RuleBase" id="RU361132"/>
    </source>
</evidence>
<keyword evidence="9 21" id="KW-1133">Transmembrane helix</keyword>
<feature type="transmembrane region" description="Helical" evidence="21">
    <location>
        <begin position="230"/>
        <end position="251"/>
    </location>
</feature>
<keyword evidence="11 21" id="KW-0406">Ion transport</keyword>
<feature type="transmembrane region" description="Helical" evidence="21">
    <location>
        <begin position="390"/>
        <end position="417"/>
    </location>
</feature>
<dbReference type="InterPro" id="IPR001696">
    <property type="entry name" value="Na_channel_asu"/>
</dbReference>
<dbReference type="Pfam" id="PF24609">
    <property type="entry name" value="IQ_SCN5A_C"/>
    <property type="match status" value="1"/>
</dbReference>
<feature type="transmembrane region" description="Helical" evidence="21">
    <location>
        <begin position="1505"/>
        <end position="1523"/>
    </location>
</feature>
<keyword evidence="25" id="KW-1185">Reference proteome</keyword>
<dbReference type="PANTHER" id="PTHR10037:SF23">
    <property type="entry name" value="SODIUM CHANNEL PROTEIN TYPE 8 SUBUNIT ALPHA"/>
    <property type="match status" value="1"/>
</dbReference>
<feature type="transmembrane region" description="Helical" evidence="21">
    <location>
        <begin position="257"/>
        <end position="277"/>
    </location>
</feature>
<dbReference type="InterPro" id="IPR010526">
    <property type="entry name" value="Na_trans_assoc_dom"/>
</dbReference>
<dbReference type="FunFam" id="1.10.287.70:FF:000001">
    <property type="entry name" value="Sodium channel protein"/>
    <property type="match status" value="1"/>
</dbReference>
<feature type="region of interest" description="Disordered" evidence="22">
    <location>
        <begin position="25"/>
        <end position="64"/>
    </location>
</feature>
<keyword evidence="7" id="KW-0677">Repeat</keyword>
<evidence type="ECO:0000256" key="9">
    <source>
        <dbReference type="ARBA" id="ARBA00022989"/>
    </source>
</evidence>
<evidence type="ECO:0000256" key="6">
    <source>
        <dbReference type="ARBA" id="ARBA00022692"/>
    </source>
</evidence>
<dbReference type="FunFam" id="1.10.287.70:FF:000049">
    <property type="entry name" value="Voltage-dependent sodium channel 2"/>
    <property type="match status" value="1"/>
</dbReference>
<dbReference type="PROSITE" id="PS50222">
    <property type="entry name" value="EF_HAND_2"/>
    <property type="match status" value="1"/>
</dbReference>
<feature type="transmembrane region" description="Helical" evidence="21">
    <location>
        <begin position="1293"/>
        <end position="1319"/>
    </location>
</feature>
<dbReference type="InterPro" id="IPR043203">
    <property type="entry name" value="VGCC_Ca_Na"/>
</dbReference>
<evidence type="ECO:0000313" key="25">
    <source>
        <dbReference type="Proteomes" id="UP000472267"/>
    </source>
</evidence>
<evidence type="ECO:0000256" key="22">
    <source>
        <dbReference type="SAM" id="MobiDB-lite"/>
    </source>
</evidence>
<feature type="transmembrane region" description="Helical" evidence="21">
    <location>
        <begin position="1216"/>
        <end position="1235"/>
    </location>
</feature>
<evidence type="ECO:0000256" key="14">
    <source>
        <dbReference type="ARBA" id="ARBA00023180"/>
    </source>
</evidence>
<dbReference type="InterPro" id="IPR024583">
    <property type="entry name" value="Na_trans_cytopl"/>
</dbReference>
<sequence>MAAPLLAPPGPDSFKKFTPESLANIEKRIKEEKNKKPPKPRSDSSHRDTSDDNEPKPNSDLEAGKSLPFIYGDIPNGMVATPLEDLDPFYLNKKTFIVLNKGKTIFRFSATPSLYILSPFNLLRRIAIKILIHSYPFNMIIMCTILTNCIFMTFSDPPEWSKQVEYTFTGIYTFESLTKIVARGFAIDDFTFLRDAWNWLDFMVISMAYITEFVNLGNVSALRTFRVLRALKTISVIPGLKTIVGALIQSVKKLSDVMILTVFCLSVFALIGLQLFMGNLRQKCVIWPINMSEHYLANGSRGFDWDEYIMNDSNFYFLPNQLDALLCGNSGDSGQCPEGFTCMKAGRNPNYGYTSFDSFGWAFLTLFRLMTQDFWENLYMLTLRAAGKTYMIFFVLVIFVGSFYLVNLILAVVAMAYEEQNQATIEEAEQKEAEFKAMLEQLKKQQEETQAAAMATSAGTVSEAALEDERDGHLSRSSSEVSKLSSKSAKERRNRKKKWRQKEQEKEKGDSEKVVKSESDDGSKKSTIRFPGSRLGRKTSIMNQSLLSIPGSPFMSRHNSRSSIFSFKGRSKDIGSENEFADDEHSTVEESEDRRGSLFIPYRRNSYSGYSQGSSRIHPLAPHSGGKRNSTVDCNGVVSLIGPGPGRRLLPETTDVEMKKKHDSLMVSVDQLNSSFKGKERANSQMSVVTNTLIEELEESQRKCPPCWYKFSNVVLIWECCPLWLKFKHIVYLIVMDPFVDLAITICIVLNTLFMAMEHYPMTDEFEAVLSVGNLVFTGIFAGEMFAKLIAMDPYYYFQEGWNCFDGFIVTLSLVELGLSNVEGLSVLRSFRLLRVFKLAKSWPTLNMLIKIIGNSVGALGNLTLVLAIIVFIFAVVGMQLFGKSYKDCVCKIALDCELPRWHMNDFFHSFLIVFRVLCGEWIETMWDCMEVAGQSMCLIVFMMVMVLLNISALHCSFSADNLAATDDDGEPNNLQIAVVRIKKGIAWFKTNMHTLVATVLKKPPMEDEQKPLDEMYEKKLNCIANHTVDINRELDYPKNGNGTTSGIGSSVGKYMIDEDYMSFIHNPNLTVCVPIAVGESDFENLNTEDFSSESDVENSKDLDDTSSSEGSTIDIKPDVEEVAVVEVVEEYIDPEACWTDECVAKYKCCDVPITHGWGKHWWFLRKTCYLIVEHNWFETLIIFMILLSSGALAFEDVYIEQRKVTKIILEYADRVFTYIFILEMLLKWVAYGFVKYFTNAWCWLDFFIVDVSIVSLIANALGFSDLGPIKSLRTLRALRPLRALSRFEGMRVVVNALVGAIPSIMNVLLVCLIFWLIFSIMGVNLFAGKYGYCFNQTSEEYFLPDEVNNKSECYELINANVSGVRWKNVKINFDNVGAGYLALLQVATFKGWMDIMYAAIDSRKVEDQPLYEDNLYMYIYFVIFIIFGSFFTLNLFIGVIIDNFNQQKKKIRSTFLTVDIFMTEEQKKYYNAMKKLGSKKPQKPIPRPQNKIQGMVFDFVTQQVFDISIMMLICLNMVTMMVETDDQSEDTENVLYWVNFIFIVVFTGEFLLKLFALRHYYFTNGWNIFDVVVVILSIVGMFLADLIEKYFVSPTLFRVIRLARIGRILRLIKGAKGIRTLLFALMMSLPALFNIGLLLFLVMFIFSIFGMSNFGYVKHGAGIDDMYNFETFGNSMIILFMITTSAGWDGLLLPILNYDPDCDPLLENPGTPATGDCGNPSVGIFFFVMYIIISFLIVVNMYIAIILENFSVATEESADPLSEDDFETFYEIWEKFDPDASQFITYAKLSDFADALEHPLRVPKPNTIELIAMDMPMVSGDRIHCLDILFAFTKRVLGDSGELDMLRQQMEERFVAANPSKVSYEPITTTLRRKQEDVSARIIQRAYRFYLARRGFVCKRKPANNKVENDDNNQEQEKKEGTPSTASLPSYDSVTKPDKEKQDDNNEGKGGRKEKGRNQKDIRESKC</sequence>
<feature type="transmembrane region" description="Helical" evidence="21">
    <location>
        <begin position="199"/>
        <end position="218"/>
    </location>
</feature>
<keyword evidence="10 21" id="KW-0915">Sodium</keyword>
<evidence type="ECO:0000256" key="1">
    <source>
        <dbReference type="ARBA" id="ARBA00004651"/>
    </source>
</evidence>
<dbReference type="Pfam" id="PF00520">
    <property type="entry name" value="Ion_trans"/>
    <property type="match status" value="4"/>
</dbReference>
<keyword evidence="16 21" id="KW-0407">Ion channel</keyword>
<keyword evidence="14" id="KW-0325">Glycoprotein</keyword>
<keyword evidence="8 21" id="KW-0851">Voltage-gated channel</keyword>
<dbReference type="FunFam" id="1.20.120.350:FF:000003">
    <property type="entry name" value="Voltage-dependent sodium channel"/>
    <property type="match status" value="1"/>
</dbReference>
<comment type="function">
    <text evidence="19">Pore-forming subunit of a voltage-gated sodium (Nav) channel that directly mediates the depolarizing phase of action potentials in excitable membranes. Navs, also called VGSCs (voltage-gated sodium channels) or VDSCs (voltage-dependent sodium channels), operate by switching between closed and open conformations depending on the voltage difference across the membrane. In the open conformation they allow Na(+) ions to selectively pass through the pore, along their electrochemical gradient. The influx of Na+ ions provokes membrane depolarization, initiating the propagation of electrical signals throughout cells and tissues.</text>
</comment>
<comment type="catalytic activity">
    <reaction evidence="17">
        <text>Na(+)(in) = Na(+)(out)</text>
        <dbReference type="Rhea" id="RHEA:34963"/>
        <dbReference type="ChEBI" id="CHEBI:29101"/>
    </reaction>
</comment>
<feature type="transmembrane region" description="Helical" evidence="21">
    <location>
        <begin position="1678"/>
        <end position="1697"/>
    </location>
</feature>
<name>A0A672IZ72_SALFA</name>
<evidence type="ECO:0000256" key="7">
    <source>
        <dbReference type="ARBA" id="ARBA00022737"/>
    </source>
</evidence>
<evidence type="ECO:0000256" key="20">
    <source>
        <dbReference type="ARBA" id="ARBA00064899"/>
    </source>
</evidence>
<feature type="transmembrane region" description="Helical" evidence="21">
    <location>
        <begin position="1632"/>
        <end position="1657"/>
    </location>
</feature>
<feature type="region of interest" description="Disordered" evidence="22">
    <location>
        <begin position="1089"/>
        <end position="1113"/>
    </location>
</feature>
<dbReference type="Pfam" id="PF06512">
    <property type="entry name" value="Na_trans_assoc"/>
    <property type="match status" value="1"/>
</dbReference>
<dbReference type="PRINTS" id="PR00170">
    <property type="entry name" value="NACHANNEL"/>
</dbReference>
<feature type="compositionally biased region" description="Basic and acidic residues" evidence="22">
    <location>
        <begin position="1936"/>
        <end position="1968"/>
    </location>
</feature>
<dbReference type="FunFam" id="1.20.120.350:FF:000004">
    <property type="entry name" value="Sodium channel protein"/>
    <property type="match status" value="1"/>
</dbReference>
<keyword evidence="12 21" id="KW-0472">Membrane</keyword>
<feature type="region of interest" description="Disordered" evidence="22">
    <location>
        <begin position="1904"/>
        <end position="1968"/>
    </location>
</feature>
<reference evidence="24" key="2">
    <citation type="submission" date="2025-08" db="UniProtKB">
        <authorList>
            <consortium name="Ensembl"/>
        </authorList>
    </citation>
    <scope>IDENTIFICATION</scope>
</reference>
<feature type="transmembrane region" description="Helical" evidence="21">
    <location>
        <begin position="768"/>
        <end position="787"/>
    </location>
</feature>
<dbReference type="Gene3D" id="1.10.287.70">
    <property type="match status" value="4"/>
</dbReference>
<feature type="compositionally biased region" description="Low complexity" evidence="22">
    <location>
        <begin position="475"/>
        <end position="487"/>
    </location>
</feature>
<comment type="subunit">
    <text evidence="20">Voltage-gated sodium (Nav) channels consist of an ion-conducting alpha subunit which is functional on its own associated with regulatory beta subunits.</text>
</comment>
<dbReference type="GO" id="GO:0005248">
    <property type="term" value="F:voltage-gated sodium channel activity"/>
    <property type="evidence" value="ECO:0007669"/>
    <property type="project" value="InterPro"/>
</dbReference>
<feature type="compositionally biased region" description="Basic and acidic residues" evidence="22">
    <location>
        <begin position="583"/>
        <end position="594"/>
    </location>
</feature>
<reference evidence="24" key="1">
    <citation type="submission" date="2019-06" db="EMBL/GenBank/DDBJ databases">
        <authorList>
            <consortium name="Wellcome Sanger Institute Data Sharing"/>
        </authorList>
    </citation>
    <scope>NUCLEOTIDE SEQUENCE [LARGE SCALE GENOMIC DNA]</scope>
</reference>
<evidence type="ECO:0000256" key="8">
    <source>
        <dbReference type="ARBA" id="ARBA00022882"/>
    </source>
</evidence>
<dbReference type="PRINTS" id="PR01667">
    <property type="entry name" value="NACHANNEL8"/>
</dbReference>
<keyword evidence="4" id="KW-1003">Cell membrane</keyword>
<feature type="compositionally biased region" description="Basic residues" evidence="22">
    <location>
        <begin position="490"/>
        <end position="500"/>
    </location>
</feature>
<keyword evidence="6 21" id="KW-0812">Transmembrane</keyword>
<keyword evidence="5" id="KW-0597">Phosphoprotein</keyword>
<keyword evidence="13" id="KW-1015">Disulfide bond</keyword>
<evidence type="ECO:0000259" key="23">
    <source>
        <dbReference type="PROSITE" id="PS50222"/>
    </source>
</evidence>
<comment type="function">
    <text evidence="21">Mediates the voltage-dependent sodium ion permeability of excitable membranes. Assuming opened or closed conformations in response to the voltage difference across the membrane, the protein forms a sodium-selective channel through which Na(+) ions may pass in accordance with their electrochemical gradient.</text>
</comment>
<evidence type="ECO:0000256" key="18">
    <source>
        <dbReference type="ARBA" id="ARBA00038083"/>
    </source>
</evidence>
<dbReference type="InterPro" id="IPR027359">
    <property type="entry name" value="Volt_channel_dom_sf"/>
</dbReference>
<evidence type="ECO:0000256" key="3">
    <source>
        <dbReference type="ARBA" id="ARBA00022461"/>
    </source>
</evidence>
<dbReference type="PANTHER" id="PTHR10037">
    <property type="entry name" value="VOLTAGE-GATED CATION CHANNEL CALCIUM AND SODIUM"/>
    <property type="match status" value="1"/>
</dbReference>
<evidence type="ECO:0000256" key="5">
    <source>
        <dbReference type="ARBA" id="ARBA00022553"/>
    </source>
</evidence>
<dbReference type="InterPro" id="IPR005821">
    <property type="entry name" value="Ion_trans_dom"/>
</dbReference>
<evidence type="ECO:0000256" key="2">
    <source>
        <dbReference type="ARBA" id="ARBA00022448"/>
    </source>
</evidence>
<dbReference type="CDD" id="cd13433">
    <property type="entry name" value="Na_channel_gate"/>
    <property type="match status" value="1"/>
</dbReference>
<keyword evidence="2 21" id="KW-0813">Transport</keyword>